<comment type="caution">
    <text evidence="1">The sequence shown here is derived from an EMBL/GenBank/DDBJ whole genome shotgun (WGS) entry which is preliminary data.</text>
</comment>
<evidence type="ECO:0008006" key="3">
    <source>
        <dbReference type="Google" id="ProtNLM"/>
    </source>
</evidence>
<dbReference type="Proteomes" id="UP000601099">
    <property type="component" value="Unassembled WGS sequence"/>
</dbReference>
<organism evidence="1 2">
    <name type="scientific">Hymenobacter guriensis</name>
    <dbReference type="NCBI Taxonomy" id="2793065"/>
    <lineage>
        <taxon>Bacteria</taxon>
        <taxon>Pseudomonadati</taxon>
        <taxon>Bacteroidota</taxon>
        <taxon>Cytophagia</taxon>
        <taxon>Cytophagales</taxon>
        <taxon>Hymenobacteraceae</taxon>
        <taxon>Hymenobacter</taxon>
    </lineage>
</organism>
<gene>
    <name evidence="1" type="ORF">I5L79_10390</name>
</gene>
<proteinExistence type="predicted"/>
<accession>A0ABS0L1F8</accession>
<name>A0ABS0L1F8_9BACT</name>
<evidence type="ECO:0000313" key="2">
    <source>
        <dbReference type="Proteomes" id="UP000601099"/>
    </source>
</evidence>
<dbReference type="EMBL" id="JADWYK010000005">
    <property type="protein sequence ID" value="MBG8553957.1"/>
    <property type="molecule type" value="Genomic_DNA"/>
</dbReference>
<sequence length="141" mass="15903">MIKLYLDIDGVLLTTKHTQATPEVDAFVDFVTSHFECYWLTTHCKGNSAPALRYLSGFLQSATVAKLRNAVQPTNWDTLKTEAIDMTSDFYWLDDQPFQAEIACLQARGVANRLIIVNLNHSNELSALQTTLQQLLQTKLL</sequence>
<dbReference type="RefSeq" id="WP_196954982.1">
    <property type="nucleotide sequence ID" value="NZ_JADWYK010000005.1"/>
</dbReference>
<reference evidence="1 2" key="1">
    <citation type="submission" date="2020-11" db="EMBL/GenBank/DDBJ databases">
        <title>Hymenobacter sp.</title>
        <authorList>
            <person name="Kim M.K."/>
        </authorList>
    </citation>
    <scope>NUCLEOTIDE SEQUENCE [LARGE SCALE GENOMIC DNA]</scope>
    <source>
        <strain evidence="1 2">BT594</strain>
    </source>
</reference>
<protein>
    <recommendedName>
        <fullName evidence="3">HAD family hydrolase</fullName>
    </recommendedName>
</protein>
<keyword evidence="2" id="KW-1185">Reference proteome</keyword>
<evidence type="ECO:0000313" key="1">
    <source>
        <dbReference type="EMBL" id="MBG8553957.1"/>
    </source>
</evidence>